<evidence type="ECO:0000313" key="2">
    <source>
        <dbReference type="Proteomes" id="UP000322000"/>
    </source>
</evidence>
<organism evidence="2 3">
    <name type="scientific">Trichoplusia ni</name>
    <name type="common">Cabbage looper</name>
    <dbReference type="NCBI Taxonomy" id="7111"/>
    <lineage>
        <taxon>Eukaryota</taxon>
        <taxon>Metazoa</taxon>
        <taxon>Ecdysozoa</taxon>
        <taxon>Arthropoda</taxon>
        <taxon>Hexapoda</taxon>
        <taxon>Insecta</taxon>
        <taxon>Pterygota</taxon>
        <taxon>Neoptera</taxon>
        <taxon>Endopterygota</taxon>
        <taxon>Lepidoptera</taxon>
        <taxon>Glossata</taxon>
        <taxon>Ditrysia</taxon>
        <taxon>Noctuoidea</taxon>
        <taxon>Noctuidae</taxon>
        <taxon>Plusiinae</taxon>
        <taxon>Trichoplusia</taxon>
    </lineage>
</organism>
<evidence type="ECO:0000313" key="3">
    <source>
        <dbReference type="RefSeq" id="XP_026730729.1"/>
    </source>
</evidence>
<dbReference type="SUPFAM" id="SSF56672">
    <property type="entry name" value="DNA/RNA polymerases"/>
    <property type="match status" value="1"/>
</dbReference>
<gene>
    <name evidence="3" type="primary">LOC113495929</name>
</gene>
<keyword evidence="2" id="KW-1185">Reference proteome</keyword>
<feature type="coiled-coil region" evidence="1">
    <location>
        <begin position="44"/>
        <end position="71"/>
    </location>
</feature>
<sequence length="241" mass="28118">MLTEEQQKCEEYFNSTTRRVPDGRYVVRLPFREADPACKYGRSREIAENSLKSLERKLHKNKEMKKRYTDVIKEYLHLGHMIPVPENDDKQSESVYLPHHAVIREDKSTTKVRVVFDASCKGINGVSLNDTLLIGPQLQPELRHLIIQWRIHPICLVADIIKMYRQVRVHDDDTVFQRILWRDNPEDSVQEYQLLTVTFGTASAPYLAVKALQQVALDEGDKYPEAAKKILEDFYMDDLMK</sequence>
<dbReference type="OrthoDB" id="8065733at2759"/>
<dbReference type="GeneID" id="113495929"/>
<dbReference type="AlphaFoldDB" id="A0A7E5VR23"/>
<dbReference type="KEGG" id="tnl:113495929"/>
<keyword evidence="1" id="KW-0175">Coiled coil</keyword>
<reference evidence="3" key="1">
    <citation type="submission" date="2025-08" db="UniProtKB">
        <authorList>
            <consortium name="RefSeq"/>
        </authorList>
    </citation>
    <scope>IDENTIFICATION</scope>
</reference>
<dbReference type="RefSeq" id="XP_026730729.1">
    <property type="nucleotide sequence ID" value="XM_026874928.1"/>
</dbReference>
<evidence type="ECO:0000256" key="1">
    <source>
        <dbReference type="SAM" id="Coils"/>
    </source>
</evidence>
<dbReference type="PANTHER" id="PTHR47331:SF1">
    <property type="entry name" value="GAG-LIKE PROTEIN"/>
    <property type="match status" value="1"/>
</dbReference>
<dbReference type="PANTHER" id="PTHR47331">
    <property type="entry name" value="PHD-TYPE DOMAIN-CONTAINING PROTEIN"/>
    <property type="match status" value="1"/>
</dbReference>
<dbReference type="InterPro" id="IPR043502">
    <property type="entry name" value="DNA/RNA_pol_sf"/>
</dbReference>
<dbReference type="GO" id="GO:0071897">
    <property type="term" value="P:DNA biosynthetic process"/>
    <property type="evidence" value="ECO:0007669"/>
    <property type="project" value="UniProtKB-ARBA"/>
</dbReference>
<name>A0A7E5VR23_TRINI</name>
<protein>
    <submittedName>
        <fullName evidence="3">Uncharacterized protein LOC113495929</fullName>
    </submittedName>
</protein>
<dbReference type="Proteomes" id="UP000322000">
    <property type="component" value="Chromosome 7"/>
</dbReference>
<dbReference type="InParanoid" id="A0A7E5VR23"/>
<proteinExistence type="predicted"/>
<accession>A0A7E5VR23</accession>